<dbReference type="Proteomes" id="UP000535491">
    <property type="component" value="Unassembled WGS sequence"/>
</dbReference>
<keyword evidence="2" id="KW-0378">Hydrolase</keyword>
<feature type="domain" description="Beta-lactamase class A catalytic" evidence="1">
    <location>
        <begin position="24"/>
        <end position="244"/>
    </location>
</feature>
<dbReference type="GO" id="GO:0046677">
    <property type="term" value="P:response to antibiotic"/>
    <property type="evidence" value="ECO:0007669"/>
    <property type="project" value="InterPro"/>
</dbReference>
<dbReference type="Pfam" id="PF13354">
    <property type="entry name" value="Beta-lactamase2"/>
    <property type="match status" value="1"/>
</dbReference>
<organism evidence="2 3">
    <name type="scientific">Paenactinomyces guangxiensis</name>
    <dbReference type="NCBI Taxonomy" id="1490290"/>
    <lineage>
        <taxon>Bacteria</taxon>
        <taxon>Bacillati</taxon>
        <taxon>Bacillota</taxon>
        <taxon>Bacilli</taxon>
        <taxon>Bacillales</taxon>
        <taxon>Thermoactinomycetaceae</taxon>
        <taxon>Paenactinomyces</taxon>
    </lineage>
</organism>
<protein>
    <submittedName>
        <fullName evidence="2">Serine hydrolase</fullName>
    </submittedName>
</protein>
<dbReference type="EMBL" id="JACEIQ010000032">
    <property type="protein sequence ID" value="MBA4496376.1"/>
    <property type="molecule type" value="Genomic_DNA"/>
</dbReference>
<dbReference type="RefSeq" id="WP_181754740.1">
    <property type="nucleotide sequence ID" value="NZ_JACEIQ010000032.1"/>
</dbReference>
<name>A0A7W1WV20_9BACL</name>
<evidence type="ECO:0000313" key="3">
    <source>
        <dbReference type="Proteomes" id="UP000535491"/>
    </source>
</evidence>
<dbReference type="AlphaFoldDB" id="A0A7W1WV20"/>
<evidence type="ECO:0000313" key="2">
    <source>
        <dbReference type="EMBL" id="MBA4496376.1"/>
    </source>
</evidence>
<dbReference type="InterPro" id="IPR000871">
    <property type="entry name" value="Beta-lactam_class-A"/>
</dbReference>
<gene>
    <name evidence="2" type="ORF">H1191_19100</name>
</gene>
<dbReference type="PANTHER" id="PTHR35333:SF4">
    <property type="entry name" value="SLR0121 PROTEIN"/>
    <property type="match status" value="1"/>
</dbReference>
<dbReference type="InterPro" id="IPR012338">
    <property type="entry name" value="Beta-lactam/transpept-like"/>
</dbReference>
<dbReference type="SUPFAM" id="SSF56601">
    <property type="entry name" value="beta-lactamase/transpeptidase-like"/>
    <property type="match status" value="1"/>
</dbReference>
<dbReference type="GO" id="GO:0008800">
    <property type="term" value="F:beta-lactamase activity"/>
    <property type="evidence" value="ECO:0007669"/>
    <property type="project" value="InterPro"/>
</dbReference>
<dbReference type="PANTHER" id="PTHR35333">
    <property type="entry name" value="BETA-LACTAMASE"/>
    <property type="match status" value="1"/>
</dbReference>
<dbReference type="InterPro" id="IPR045155">
    <property type="entry name" value="Beta-lactam_cat"/>
</dbReference>
<dbReference type="Gene3D" id="3.40.710.10">
    <property type="entry name" value="DD-peptidase/beta-lactamase superfamily"/>
    <property type="match status" value="1"/>
</dbReference>
<keyword evidence="3" id="KW-1185">Reference proteome</keyword>
<reference evidence="2 3" key="1">
    <citation type="submission" date="2020-07" db="EMBL/GenBank/DDBJ databases">
        <authorList>
            <person name="Feng H."/>
        </authorList>
    </citation>
    <scope>NUCLEOTIDE SEQUENCE [LARGE SCALE GENOMIC DNA]</scope>
    <source>
        <strain evidence="3">s-10</strain>
    </source>
</reference>
<evidence type="ECO:0000259" key="1">
    <source>
        <dbReference type="Pfam" id="PF13354"/>
    </source>
</evidence>
<accession>A0A7W1WV20</accession>
<proteinExistence type="predicted"/>
<dbReference type="GO" id="GO:0030655">
    <property type="term" value="P:beta-lactam antibiotic catabolic process"/>
    <property type="evidence" value="ECO:0007669"/>
    <property type="project" value="InterPro"/>
</dbReference>
<sequence>MSHPFQQLTIQLEKWKKQLPGKWGIWVEDLKTRETWEYNCDHPFFSASVIKVPIMVAVYREAWRDRFALSDEITLPQEAQVGGSGVLQHLSPGMKITIQDLTTLMIIQSDNTATNLLIDLVGKEVINEVMKELGMTKSVFYNPLMIVPVEREGVNTITAADIASCYRKLAQGEAVSYHSSLQMIQTLKKQQIRDCFPSLLPQKDNHLVGTIPNWELAHKTGMVTRVLHDSGILYTGPHALVIVALSEDCSYEIAKQNLGQLAFQVYRAYQKQ</sequence>
<comment type="caution">
    <text evidence="2">The sequence shown here is derived from an EMBL/GenBank/DDBJ whole genome shotgun (WGS) entry which is preliminary data.</text>
</comment>